<keyword evidence="2" id="KW-0472">Membrane</keyword>
<name>A0A2N1JEX4_9BASI</name>
<evidence type="ECO:0000256" key="1">
    <source>
        <dbReference type="SAM" id="MobiDB-lite"/>
    </source>
</evidence>
<keyword evidence="4" id="KW-1185">Reference proteome</keyword>
<sequence>MDTTGAAPPNARAMGIAGGTPPAKDSTQLTPKEADALRHIGENVWRARMFGFVTGSAGTYYATRRIKNPLSMPRTVFFSLCGGFAGSMFCIPMGIAFSRNVLRQVEDPNHLARVLQHKMEDRRRDGAPPLTPPKGADENTDLFADPVSQRPEPSFANPTPASSTDWSTAPKYAQQPTGTGTGTGTGSRWDELRKDNTGNPSVWEQIRQDRAKAELGTSADVPKPRTPSSQSRKPSATSNPERNTDYDRAVREYREAFERERLGIDVTSGFAPPSDTLKL</sequence>
<dbReference type="Proteomes" id="UP000232875">
    <property type="component" value="Unassembled WGS sequence"/>
</dbReference>
<dbReference type="OrthoDB" id="3366659at2759"/>
<feature type="compositionally biased region" description="Basic and acidic residues" evidence="1">
    <location>
        <begin position="117"/>
        <end position="126"/>
    </location>
</feature>
<feature type="transmembrane region" description="Helical" evidence="2">
    <location>
        <begin position="75"/>
        <end position="97"/>
    </location>
</feature>
<feature type="compositionally biased region" description="Polar residues" evidence="1">
    <location>
        <begin position="156"/>
        <end position="167"/>
    </location>
</feature>
<evidence type="ECO:0000313" key="4">
    <source>
        <dbReference type="Proteomes" id="UP000232875"/>
    </source>
</evidence>
<keyword evidence="2" id="KW-1133">Transmembrane helix</keyword>
<gene>
    <name evidence="3" type="ORF">MVES_001006</name>
</gene>
<evidence type="ECO:0000313" key="3">
    <source>
        <dbReference type="EMBL" id="PKI85066.1"/>
    </source>
</evidence>
<dbReference type="AlphaFoldDB" id="A0A2N1JEX4"/>
<protein>
    <submittedName>
        <fullName evidence="3">Uncharacterized protein</fullName>
    </submittedName>
</protein>
<feature type="compositionally biased region" description="Basic and acidic residues" evidence="1">
    <location>
        <begin position="242"/>
        <end position="263"/>
    </location>
</feature>
<organism evidence="3 4">
    <name type="scientific">Malassezia vespertilionis</name>
    <dbReference type="NCBI Taxonomy" id="2020962"/>
    <lineage>
        <taxon>Eukaryota</taxon>
        <taxon>Fungi</taxon>
        <taxon>Dikarya</taxon>
        <taxon>Basidiomycota</taxon>
        <taxon>Ustilaginomycotina</taxon>
        <taxon>Malasseziomycetes</taxon>
        <taxon>Malasseziales</taxon>
        <taxon>Malasseziaceae</taxon>
        <taxon>Malassezia</taxon>
    </lineage>
</organism>
<feature type="compositionally biased region" description="Polar residues" evidence="1">
    <location>
        <begin position="226"/>
        <end position="241"/>
    </location>
</feature>
<accession>A0A2N1JEX4</accession>
<dbReference type="EMBL" id="KZ454988">
    <property type="protein sequence ID" value="PKI85066.1"/>
    <property type="molecule type" value="Genomic_DNA"/>
</dbReference>
<reference evidence="3 4" key="1">
    <citation type="submission" date="2017-10" db="EMBL/GenBank/DDBJ databases">
        <title>A novel species of cold-tolerant Malassezia isolated from bats.</title>
        <authorList>
            <person name="Lorch J.M."/>
            <person name="Palmer J.M."/>
            <person name="Vanderwolf K.J."/>
            <person name="Schmidt K.Z."/>
            <person name="Verant M.L."/>
            <person name="Weller T.J."/>
            <person name="Blehert D.S."/>
        </authorList>
    </citation>
    <scope>NUCLEOTIDE SEQUENCE [LARGE SCALE GENOMIC DNA]</scope>
    <source>
        <strain evidence="3 4">NWHC:44797-103</strain>
    </source>
</reference>
<proteinExistence type="predicted"/>
<evidence type="ECO:0000256" key="2">
    <source>
        <dbReference type="SAM" id="Phobius"/>
    </source>
</evidence>
<keyword evidence="2" id="KW-0812">Transmembrane</keyword>
<feature type="region of interest" description="Disordered" evidence="1">
    <location>
        <begin position="1"/>
        <end position="28"/>
    </location>
</feature>
<feature type="region of interest" description="Disordered" evidence="1">
    <location>
        <begin position="117"/>
        <end position="279"/>
    </location>
</feature>